<protein>
    <submittedName>
        <fullName evidence="2">Alpha/beta hydrolase</fullName>
    </submittedName>
</protein>
<dbReference type="InterPro" id="IPR050471">
    <property type="entry name" value="AB_hydrolase"/>
</dbReference>
<dbReference type="PANTHER" id="PTHR43433:SF3">
    <property type="entry name" value="NON-HEME CHLOROPEROXIDASE"/>
    <property type="match status" value="1"/>
</dbReference>
<evidence type="ECO:0000313" key="3">
    <source>
        <dbReference type="Proteomes" id="UP001422759"/>
    </source>
</evidence>
<keyword evidence="2" id="KW-0378">Hydrolase</keyword>
<proteinExistence type="predicted"/>
<sequence length="273" mass="30349">MPYFETSTDGTRLAYEDYGTGQPIVLVSSWVLNADMWEYQIPYFTERGYRCIALDRRGHGRSDRPSGGYDMDTVADDLAALLERLDLREVTLVGHSMGGCEIARYLARHGESRVAKVAFVSATLPFLMQTEDNPDGAPEAVLMGSLAQLRRDRPNWFAQQAQVWYGTHLGNAVSPALIEWTIAQCLSASPRATTELFRSHVTTDFRAGLREITVPVLIVHGAADSAADVDLTARRTVQLVPHSTYKEYPTASHGLFVTHQDELNADLLEFIKS</sequence>
<dbReference type="PRINTS" id="PR00111">
    <property type="entry name" value="ABHYDROLASE"/>
</dbReference>
<dbReference type="Proteomes" id="UP001422759">
    <property type="component" value="Unassembled WGS sequence"/>
</dbReference>
<keyword evidence="3" id="KW-1185">Reference proteome</keyword>
<dbReference type="PANTHER" id="PTHR43433">
    <property type="entry name" value="HYDROLASE, ALPHA/BETA FOLD FAMILY PROTEIN"/>
    <property type="match status" value="1"/>
</dbReference>
<dbReference type="InterPro" id="IPR029058">
    <property type="entry name" value="AB_hydrolase_fold"/>
</dbReference>
<organism evidence="2 3">
    <name type="scientific">Kitasatospora kazusensis</name>
    <dbReference type="NCBI Taxonomy" id="407974"/>
    <lineage>
        <taxon>Bacteria</taxon>
        <taxon>Bacillati</taxon>
        <taxon>Actinomycetota</taxon>
        <taxon>Actinomycetes</taxon>
        <taxon>Kitasatosporales</taxon>
        <taxon>Streptomycetaceae</taxon>
        <taxon>Kitasatospora</taxon>
    </lineage>
</organism>
<dbReference type="GO" id="GO:0016787">
    <property type="term" value="F:hydrolase activity"/>
    <property type="evidence" value="ECO:0007669"/>
    <property type="project" value="UniProtKB-KW"/>
</dbReference>
<comment type="caution">
    <text evidence="2">The sequence shown here is derived from an EMBL/GenBank/DDBJ whole genome shotgun (WGS) entry which is preliminary data.</text>
</comment>
<reference evidence="2 3" key="1">
    <citation type="journal article" date="2019" name="Int. J. Syst. Evol. Microbiol.">
        <title>The Global Catalogue of Microorganisms (GCM) 10K type strain sequencing project: providing services to taxonomists for standard genome sequencing and annotation.</title>
        <authorList>
            <consortium name="The Broad Institute Genomics Platform"/>
            <consortium name="The Broad Institute Genome Sequencing Center for Infectious Disease"/>
            <person name="Wu L."/>
            <person name="Ma J."/>
        </authorList>
    </citation>
    <scope>NUCLEOTIDE SEQUENCE [LARGE SCALE GENOMIC DNA]</scope>
    <source>
        <strain evidence="2 3">JCM 14560</strain>
    </source>
</reference>
<dbReference type="InterPro" id="IPR000073">
    <property type="entry name" value="AB_hydrolase_1"/>
</dbReference>
<dbReference type="SUPFAM" id="SSF53474">
    <property type="entry name" value="alpha/beta-Hydrolases"/>
    <property type="match status" value="1"/>
</dbReference>
<dbReference type="RefSeq" id="WP_344467809.1">
    <property type="nucleotide sequence ID" value="NZ_BAAANT010000030.1"/>
</dbReference>
<gene>
    <name evidence="2" type="ORF">GCM10009760_45890</name>
</gene>
<accession>A0ABN3A020</accession>
<evidence type="ECO:0000259" key="1">
    <source>
        <dbReference type="Pfam" id="PF00561"/>
    </source>
</evidence>
<feature type="domain" description="AB hydrolase-1" evidence="1">
    <location>
        <begin position="23"/>
        <end position="259"/>
    </location>
</feature>
<dbReference type="Pfam" id="PF00561">
    <property type="entry name" value="Abhydrolase_1"/>
    <property type="match status" value="1"/>
</dbReference>
<dbReference type="Gene3D" id="3.40.50.1820">
    <property type="entry name" value="alpha/beta hydrolase"/>
    <property type="match status" value="1"/>
</dbReference>
<name>A0ABN3A020_9ACTN</name>
<evidence type="ECO:0000313" key="2">
    <source>
        <dbReference type="EMBL" id="GAA2150983.1"/>
    </source>
</evidence>
<dbReference type="EMBL" id="BAAANT010000030">
    <property type="protein sequence ID" value="GAA2150983.1"/>
    <property type="molecule type" value="Genomic_DNA"/>
</dbReference>